<dbReference type="EMBL" id="LSBH01000002">
    <property type="protein sequence ID" value="OAQ83810.1"/>
    <property type="molecule type" value="Genomic_DNA"/>
</dbReference>
<gene>
    <name evidence="2" type="ORF">Purlil1_10282</name>
    <name evidence="3" type="ORF">VFPBJ_02577</name>
</gene>
<dbReference type="AlphaFoldDB" id="A0A179H2N5"/>
<feature type="domain" description="Aminoglycoside phosphotransferase" evidence="1">
    <location>
        <begin position="60"/>
        <end position="265"/>
    </location>
</feature>
<dbReference type="SUPFAM" id="SSF56112">
    <property type="entry name" value="Protein kinase-like (PK-like)"/>
    <property type="match status" value="1"/>
</dbReference>
<proteinExistence type="predicted"/>
<dbReference type="Pfam" id="PF01636">
    <property type="entry name" value="APH"/>
    <property type="match status" value="1"/>
</dbReference>
<dbReference type="Proteomes" id="UP000078240">
    <property type="component" value="Unassembled WGS sequence"/>
</dbReference>
<dbReference type="InterPro" id="IPR051678">
    <property type="entry name" value="AGP_Transferase"/>
</dbReference>
<reference evidence="2" key="2">
    <citation type="submission" date="2023-11" db="EMBL/GenBank/DDBJ databases">
        <authorList>
            <person name="Beijen E."/>
            <person name="Ohm R.A."/>
        </authorList>
    </citation>
    <scope>NUCLEOTIDE SEQUENCE</scope>
    <source>
        <strain evidence="2">CBS 150709</strain>
    </source>
</reference>
<dbReference type="InterPro" id="IPR011009">
    <property type="entry name" value="Kinase-like_dom_sf"/>
</dbReference>
<dbReference type="PANTHER" id="PTHR21310:SF48">
    <property type="entry name" value="AMINOGLYCOSIDE PHOSPHOTRANSFERASE DOMAIN-CONTAINING PROTEIN"/>
    <property type="match status" value="1"/>
</dbReference>
<evidence type="ECO:0000313" key="2">
    <source>
        <dbReference type="EMBL" id="KAK4084697.1"/>
    </source>
</evidence>
<dbReference type="EMBL" id="JAWRVI010000051">
    <property type="protein sequence ID" value="KAK4084697.1"/>
    <property type="molecule type" value="Genomic_DNA"/>
</dbReference>
<dbReference type="GO" id="GO:0016740">
    <property type="term" value="F:transferase activity"/>
    <property type="evidence" value="ECO:0007669"/>
    <property type="project" value="UniProtKB-KW"/>
</dbReference>
<evidence type="ECO:0000313" key="4">
    <source>
        <dbReference type="Proteomes" id="UP000078240"/>
    </source>
</evidence>
<protein>
    <submittedName>
        <fullName evidence="3">Phosphotransferase enzyme family protein</fullName>
    </submittedName>
</protein>
<reference evidence="2 5" key="3">
    <citation type="journal article" date="2024" name="Microbiol. Resour. Announc.">
        <title>Genome annotations for the ascomycete fungi Trichoderma harzianum, Trichoderma aggressivum, and Purpureocillium lilacinum.</title>
        <authorList>
            <person name="Beijen E.P.W."/>
            <person name="Ohm R.A."/>
        </authorList>
    </citation>
    <scope>NUCLEOTIDE SEQUENCE [LARGE SCALE GENOMIC DNA]</scope>
    <source>
        <strain evidence="2 5">CBS 150709</strain>
    </source>
</reference>
<organism evidence="3 4">
    <name type="scientific">Purpureocillium lilacinum</name>
    <name type="common">Paecilomyces lilacinus</name>
    <dbReference type="NCBI Taxonomy" id="33203"/>
    <lineage>
        <taxon>Eukaryota</taxon>
        <taxon>Fungi</taxon>
        <taxon>Dikarya</taxon>
        <taxon>Ascomycota</taxon>
        <taxon>Pezizomycotina</taxon>
        <taxon>Sordariomycetes</taxon>
        <taxon>Hypocreomycetidae</taxon>
        <taxon>Hypocreales</taxon>
        <taxon>Ophiocordycipitaceae</taxon>
        <taxon>Purpureocillium</taxon>
    </lineage>
</organism>
<reference evidence="3 4" key="1">
    <citation type="submission" date="2016-01" db="EMBL/GenBank/DDBJ databases">
        <title>Biosynthesis of antibiotic leucinostatins and their inhibition on Phytophthora in bio-control Purpureocillium lilacinum.</title>
        <authorList>
            <person name="Wang G."/>
            <person name="Liu Z."/>
            <person name="Lin R."/>
            <person name="Li E."/>
            <person name="Mao Z."/>
            <person name="Ling J."/>
            <person name="Yin W."/>
            <person name="Xie B."/>
        </authorList>
    </citation>
    <scope>NUCLEOTIDE SEQUENCE [LARGE SCALE GENOMIC DNA]</scope>
    <source>
        <strain evidence="3">PLBJ-1</strain>
    </source>
</reference>
<name>A0A179H2N5_PURLI</name>
<keyword evidence="5" id="KW-1185">Reference proteome</keyword>
<dbReference type="PANTHER" id="PTHR21310">
    <property type="entry name" value="AMINOGLYCOSIDE PHOSPHOTRANSFERASE-RELATED-RELATED"/>
    <property type="match status" value="1"/>
</dbReference>
<comment type="caution">
    <text evidence="3">The sequence shown here is derived from an EMBL/GenBank/DDBJ whole genome shotgun (WGS) entry which is preliminary data.</text>
</comment>
<dbReference type="CDD" id="cd05120">
    <property type="entry name" value="APH_ChoK_like"/>
    <property type="match status" value="1"/>
</dbReference>
<keyword evidence="3" id="KW-0808">Transferase</keyword>
<dbReference type="InterPro" id="IPR002575">
    <property type="entry name" value="Aminoglycoside_PTrfase"/>
</dbReference>
<accession>A0A179H2N5</accession>
<evidence type="ECO:0000259" key="1">
    <source>
        <dbReference type="Pfam" id="PF01636"/>
    </source>
</evidence>
<sequence length="289" mass="33160">MDTRYATPFFASKSRLPAPLPSPQDIERSGVVLQQYTGRRVIRFNDHFIVKYGLNVSLTEGENMLFVRQTQLVPVPEVFALFSIAGTDGQNVNYIIMENVAGDGLDAVWLRLDQPAKERVSGQLRLQVDALRSIPAPGYFGCIGRRPFEESMFWTAPADRVDDGGTYSGPFDTEAQLNNAFVQKYLYNSGLPHKAKYYRRVLPLVLRNHGAVFTHGDLQRKNMILKEGGEIVLIDWETAGWYPEYWEYALAMFACGSWEDDWHEYVAGMLTEYPNEYAWFDMLRRDLWS</sequence>
<dbReference type="Proteomes" id="UP001287286">
    <property type="component" value="Unassembled WGS sequence"/>
</dbReference>
<evidence type="ECO:0000313" key="3">
    <source>
        <dbReference type="EMBL" id="OAQ83810.1"/>
    </source>
</evidence>
<evidence type="ECO:0000313" key="5">
    <source>
        <dbReference type="Proteomes" id="UP001287286"/>
    </source>
</evidence>
<dbReference type="Gene3D" id="3.90.1200.10">
    <property type="match status" value="1"/>
</dbReference>